<accession>A0A815AHX5</accession>
<dbReference type="InterPro" id="IPR029058">
    <property type="entry name" value="AB_hydrolase_fold"/>
</dbReference>
<dbReference type="Gene3D" id="3.40.50.1820">
    <property type="entry name" value="alpha/beta hydrolase"/>
    <property type="match status" value="1"/>
</dbReference>
<organism evidence="2 4">
    <name type="scientific">Didymodactylos carnosus</name>
    <dbReference type="NCBI Taxonomy" id="1234261"/>
    <lineage>
        <taxon>Eukaryota</taxon>
        <taxon>Metazoa</taxon>
        <taxon>Spiralia</taxon>
        <taxon>Gnathifera</taxon>
        <taxon>Rotifera</taxon>
        <taxon>Eurotatoria</taxon>
        <taxon>Bdelloidea</taxon>
        <taxon>Philodinida</taxon>
        <taxon>Philodinidae</taxon>
        <taxon>Didymodactylos</taxon>
    </lineage>
</organism>
<dbReference type="EMBL" id="CAJNOQ010010645">
    <property type="protein sequence ID" value="CAF1257295.1"/>
    <property type="molecule type" value="Genomic_DNA"/>
</dbReference>
<protein>
    <recommendedName>
        <fullName evidence="1">Alpha/beta hydrolase fold-3 domain-containing protein</fullName>
    </recommendedName>
</protein>
<sequence length="233" mass="26336">MINECAYRAQIEKSEIMNAVMNNEALAHLEFITNCLPSLKSFSVESMRERIEFAAEKINEKLTNIFNGTEREIFIPLPSGEIPTNVKRNKLVVFLHGGGMCLGSGKTHQTIFNQLAEAEVPHLKPNRVQVCPSRSTETIWCSVEYRLAPEYKYPIWLDDCLDIKYIMKHKTWFGKSLKTHKLYFIKIEGGKESTKIGVAGDSGGGTVAASICHTLKNIHFKVVDPHFSNNNFD</sequence>
<dbReference type="EMBL" id="CAJOBC010017161">
    <property type="protein sequence ID" value="CAF4031630.1"/>
    <property type="molecule type" value="Genomic_DNA"/>
</dbReference>
<evidence type="ECO:0000313" key="4">
    <source>
        <dbReference type="Proteomes" id="UP000663829"/>
    </source>
</evidence>
<dbReference type="Pfam" id="PF07859">
    <property type="entry name" value="Abhydrolase_3"/>
    <property type="match status" value="1"/>
</dbReference>
<dbReference type="AlphaFoldDB" id="A0A815AHX5"/>
<comment type="caution">
    <text evidence="2">The sequence shown here is derived from an EMBL/GenBank/DDBJ whole genome shotgun (WGS) entry which is preliminary data.</text>
</comment>
<dbReference type="Proteomes" id="UP000663829">
    <property type="component" value="Unassembled WGS sequence"/>
</dbReference>
<dbReference type="InterPro" id="IPR050466">
    <property type="entry name" value="Carboxylest/Gibb_receptor"/>
</dbReference>
<dbReference type="GO" id="GO:0016787">
    <property type="term" value="F:hydrolase activity"/>
    <property type="evidence" value="ECO:0007669"/>
    <property type="project" value="InterPro"/>
</dbReference>
<dbReference type="InterPro" id="IPR013094">
    <property type="entry name" value="AB_hydrolase_3"/>
</dbReference>
<name>A0A815AHX5_9BILA</name>
<dbReference type="OrthoDB" id="408631at2759"/>
<proteinExistence type="predicted"/>
<evidence type="ECO:0000259" key="1">
    <source>
        <dbReference type="Pfam" id="PF07859"/>
    </source>
</evidence>
<keyword evidence="4" id="KW-1185">Reference proteome</keyword>
<evidence type="ECO:0000313" key="3">
    <source>
        <dbReference type="EMBL" id="CAF4031630.1"/>
    </source>
</evidence>
<dbReference type="Proteomes" id="UP000681722">
    <property type="component" value="Unassembled WGS sequence"/>
</dbReference>
<reference evidence="2" key="1">
    <citation type="submission" date="2021-02" db="EMBL/GenBank/DDBJ databases">
        <authorList>
            <person name="Nowell W R."/>
        </authorList>
    </citation>
    <scope>NUCLEOTIDE SEQUENCE</scope>
</reference>
<gene>
    <name evidence="2" type="ORF">GPM918_LOCUS26427</name>
    <name evidence="3" type="ORF">SRO942_LOCUS26579</name>
</gene>
<dbReference type="SUPFAM" id="SSF53474">
    <property type="entry name" value="alpha/beta-Hydrolases"/>
    <property type="match status" value="1"/>
</dbReference>
<dbReference type="PANTHER" id="PTHR23024">
    <property type="entry name" value="ARYLACETAMIDE DEACETYLASE"/>
    <property type="match status" value="1"/>
</dbReference>
<feature type="domain" description="Alpha/beta hydrolase fold-3" evidence="1">
    <location>
        <begin position="134"/>
        <end position="217"/>
    </location>
</feature>
<evidence type="ECO:0000313" key="2">
    <source>
        <dbReference type="EMBL" id="CAF1257295.1"/>
    </source>
</evidence>